<dbReference type="EMBL" id="LHPF02000014">
    <property type="protein sequence ID" value="PSC71589.1"/>
    <property type="molecule type" value="Genomic_DNA"/>
</dbReference>
<feature type="region of interest" description="Disordered" evidence="1">
    <location>
        <begin position="1"/>
        <end position="49"/>
    </location>
</feature>
<protein>
    <submittedName>
        <fullName evidence="2">Glycoside hydrolase</fullName>
    </submittedName>
</protein>
<reference evidence="2 3" key="1">
    <citation type="journal article" date="2018" name="Plant J.">
        <title>Genome sequences of Chlorella sorokiniana UTEX 1602 and Micractinium conductrix SAG 241.80: implications to maltose excretion by a green alga.</title>
        <authorList>
            <person name="Arriola M.B."/>
            <person name="Velmurugan N."/>
            <person name="Zhang Y."/>
            <person name="Plunkett M.H."/>
            <person name="Hondzo H."/>
            <person name="Barney B.M."/>
        </authorList>
    </citation>
    <scope>NUCLEOTIDE SEQUENCE [LARGE SCALE GENOMIC DNA]</scope>
    <source>
        <strain evidence="2 3">SAG 241.80</strain>
    </source>
</reference>
<dbReference type="Proteomes" id="UP000239649">
    <property type="component" value="Unassembled WGS sequence"/>
</dbReference>
<gene>
    <name evidence="2" type="ORF">C2E20_5074</name>
</gene>
<dbReference type="OrthoDB" id="513598at2759"/>
<proteinExistence type="predicted"/>
<name>A0A2P6VBX5_9CHLO</name>
<dbReference type="AlphaFoldDB" id="A0A2P6VBX5"/>
<evidence type="ECO:0000313" key="3">
    <source>
        <dbReference type="Proteomes" id="UP000239649"/>
    </source>
</evidence>
<evidence type="ECO:0000256" key="1">
    <source>
        <dbReference type="SAM" id="MobiDB-lite"/>
    </source>
</evidence>
<sequence length="196" mass="19138">MPKQGRRLMQGSSAVSRAVGGQTASARAVAGPGVAATEQSATGPGSQVAGVSQVGQRVDACVRGPSTSAACQTLTTEDRSITCTDIAPVPVPGAEQFTCAEQAQFGKCDSAFIYLGAFCLQSCGRCGDQCVDTAPTPDFGCALALCNTTEVAAGPYCLKTCGRCSQAAGSAQGGGAGAGASPDASATATSGTGAGR</sequence>
<feature type="region of interest" description="Disordered" evidence="1">
    <location>
        <begin position="171"/>
        <end position="196"/>
    </location>
</feature>
<evidence type="ECO:0000313" key="2">
    <source>
        <dbReference type="EMBL" id="PSC71589.1"/>
    </source>
</evidence>
<feature type="compositionally biased region" description="Low complexity" evidence="1">
    <location>
        <begin position="179"/>
        <end position="196"/>
    </location>
</feature>
<keyword evidence="3" id="KW-1185">Reference proteome</keyword>
<comment type="caution">
    <text evidence="2">The sequence shown here is derived from an EMBL/GenBank/DDBJ whole genome shotgun (WGS) entry which is preliminary data.</text>
</comment>
<organism evidence="2 3">
    <name type="scientific">Micractinium conductrix</name>
    <dbReference type="NCBI Taxonomy" id="554055"/>
    <lineage>
        <taxon>Eukaryota</taxon>
        <taxon>Viridiplantae</taxon>
        <taxon>Chlorophyta</taxon>
        <taxon>core chlorophytes</taxon>
        <taxon>Trebouxiophyceae</taxon>
        <taxon>Chlorellales</taxon>
        <taxon>Chlorellaceae</taxon>
        <taxon>Chlorella clade</taxon>
        <taxon>Micractinium</taxon>
    </lineage>
</organism>
<feature type="compositionally biased region" description="Polar residues" evidence="1">
    <location>
        <begin position="37"/>
        <end position="49"/>
    </location>
</feature>
<keyword evidence="2" id="KW-0378">Hydrolase</keyword>
<dbReference type="GO" id="GO:0016787">
    <property type="term" value="F:hydrolase activity"/>
    <property type="evidence" value="ECO:0007669"/>
    <property type="project" value="UniProtKB-KW"/>
</dbReference>
<accession>A0A2P6VBX5</accession>